<evidence type="ECO:0000313" key="2">
    <source>
        <dbReference type="EMBL" id="OAI23157.1"/>
    </source>
</evidence>
<feature type="compositionally biased region" description="Polar residues" evidence="1">
    <location>
        <begin position="71"/>
        <end position="91"/>
    </location>
</feature>
<dbReference type="RefSeq" id="WP_157204546.1">
    <property type="nucleotide sequence ID" value="NZ_CP023669.1"/>
</dbReference>
<accession>A0A291IIR4</accession>
<protein>
    <submittedName>
        <fullName evidence="2">Uncharacterized protein</fullName>
    </submittedName>
</protein>
<dbReference type="Proteomes" id="UP000077734">
    <property type="component" value="Unassembled WGS sequence"/>
</dbReference>
<evidence type="ECO:0000313" key="3">
    <source>
        <dbReference type="Proteomes" id="UP000077734"/>
    </source>
</evidence>
<proteinExistence type="predicted"/>
<gene>
    <name evidence="2" type="ORF">A1356_18105</name>
</gene>
<dbReference type="KEGG" id="mko:MKLM6_1860"/>
<feature type="region of interest" description="Disordered" evidence="1">
    <location>
        <begin position="69"/>
        <end position="91"/>
    </location>
</feature>
<keyword evidence="3" id="KW-1185">Reference proteome</keyword>
<comment type="caution">
    <text evidence="2">The sequence shown here is derived from an EMBL/GenBank/DDBJ whole genome shotgun (WGS) entry which is preliminary data.</text>
</comment>
<evidence type="ECO:0000256" key="1">
    <source>
        <dbReference type="SAM" id="MobiDB-lite"/>
    </source>
</evidence>
<dbReference type="EMBL" id="LUUL01000108">
    <property type="protein sequence ID" value="OAI23157.1"/>
    <property type="molecule type" value="Genomic_DNA"/>
</dbReference>
<sequence length="311" mass="32093">MAGINSISMSLYVSQTTINIFSASGADKSDAVNSETVSETERFHGHRQRGAGFFAQSVVHALEGLGLAVPRNNSGSGDKDTSNNSIGQSDSKATDLGRLLATFLRDLHQILARAGTGQAAVDSGSSAGNNADDAGRTALTPVAAKAAGSTVANPVADSGQVQVNSTATANSPAAVVADSSASQAVVADFGEVLHSFLHELRRALLQSADRVSNEGRRSGHEHWGRAAGWHGYRNLSANLDNLIADLTSEGQANSGVYKSLMEDFNRLVGLMGVSNDSTKPSLLTFLNKLKDEVASQNPVSAGAGSIVSASV</sequence>
<name>A0A291IIR4_9GAMM</name>
<reference evidence="2 3" key="1">
    <citation type="submission" date="2016-03" db="EMBL/GenBank/DDBJ databases">
        <authorList>
            <person name="Heylen K."/>
            <person name="De Vos P."/>
            <person name="Vekeman B."/>
        </authorList>
    </citation>
    <scope>NUCLEOTIDE SEQUENCE [LARGE SCALE GENOMIC DNA]</scope>
    <source>
        <strain evidence="2 3">R-49807</strain>
    </source>
</reference>
<organism evidence="2 3">
    <name type="scientific">Methylomonas koyamae</name>
    <dbReference type="NCBI Taxonomy" id="702114"/>
    <lineage>
        <taxon>Bacteria</taxon>
        <taxon>Pseudomonadati</taxon>
        <taxon>Pseudomonadota</taxon>
        <taxon>Gammaproteobacteria</taxon>
        <taxon>Methylococcales</taxon>
        <taxon>Methylococcaceae</taxon>
        <taxon>Methylomonas</taxon>
    </lineage>
</organism>
<dbReference type="AlphaFoldDB" id="A0A291IIR4"/>